<reference evidence="2" key="1">
    <citation type="submission" date="2021-01" db="EMBL/GenBank/DDBJ databases">
        <title>Whole genome shotgun sequence of Planosporangium flavigriseum NBRC 105377.</title>
        <authorList>
            <person name="Komaki H."/>
            <person name="Tamura T."/>
        </authorList>
    </citation>
    <scope>NUCLEOTIDE SEQUENCE</scope>
    <source>
        <strain evidence="2">NBRC 105377</strain>
    </source>
</reference>
<sequence length="131" mass="13247">MAASAGDGVACGDGGGREQRGGDGRGSSIAFAVRVPGSDGLAVSDRPSHPVSDSDGVGDGDGVSDPVSDGVGVSDRLSDGITFLGEPDAQWRTQHRWGRYGRVQCCLPDGAGGDHAHPGRHRSAEATSGYE</sequence>
<organism evidence="2 3">
    <name type="scientific">Planosporangium flavigriseum</name>
    <dbReference type="NCBI Taxonomy" id="373681"/>
    <lineage>
        <taxon>Bacteria</taxon>
        <taxon>Bacillati</taxon>
        <taxon>Actinomycetota</taxon>
        <taxon>Actinomycetes</taxon>
        <taxon>Micromonosporales</taxon>
        <taxon>Micromonosporaceae</taxon>
        <taxon>Planosporangium</taxon>
    </lineage>
</organism>
<gene>
    <name evidence="2" type="ORF">Pfl04_24900</name>
</gene>
<feature type="region of interest" description="Disordered" evidence="1">
    <location>
        <begin position="108"/>
        <end position="131"/>
    </location>
</feature>
<evidence type="ECO:0000313" key="3">
    <source>
        <dbReference type="Proteomes" id="UP000653674"/>
    </source>
</evidence>
<dbReference type="AlphaFoldDB" id="A0A8J3PL47"/>
<protein>
    <submittedName>
        <fullName evidence="2">Uncharacterized protein</fullName>
    </submittedName>
</protein>
<accession>A0A8J3PL47</accession>
<feature type="region of interest" description="Disordered" evidence="1">
    <location>
        <begin position="1"/>
        <end position="74"/>
    </location>
</feature>
<evidence type="ECO:0000313" key="2">
    <source>
        <dbReference type="EMBL" id="GIG74086.1"/>
    </source>
</evidence>
<dbReference type="EMBL" id="BONU01000014">
    <property type="protein sequence ID" value="GIG74086.1"/>
    <property type="molecule type" value="Genomic_DNA"/>
</dbReference>
<proteinExistence type="predicted"/>
<keyword evidence="3" id="KW-1185">Reference proteome</keyword>
<dbReference type="Proteomes" id="UP000653674">
    <property type="component" value="Unassembled WGS sequence"/>
</dbReference>
<evidence type="ECO:0000256" key="1">
    <source>
        <dbReference type="SAM" id="MobiDB-lite"/>
    </source>
</evidence>
<name>A0A8J3PL47_9ACTN</name>
<feature type="compositionally biased region" description="Low complexity" evidence="1">
    <location>
        <begin position="63"/>
        <end position="74"/>
    </location>
</feature>
<comment type="caution">
    <text evidence="2">The sequence shown here is derived from an EMBL/GenBank/DDBJ whole genome shotgun (WGS) entry which is preliminary data.</text>
</comment>